<dbReference type="Proteomes" id="UP000613582">
    <property type="component" value="Unassembled WGS sequence"/>
</dbReference>
<dbReference type="AlphaFoldDB" id="A0A8J2V7V8"/>
<accession>A0A8J2V7V8</accession>
<feature type="signal peptide" evidence="1">
    <location>
        <begin position="1"/>
        <end position="23"/>
    </location>
</feature>
<proteinExistence type="predicted"/>
<evidence type="ECO:0000256" key="1">
    <source>
        <dbReference type="SAM" id="SignalP"/>
    </source>
</evidence>
<evidence type="ECO:0000313" key="2">
    <source>
        <dbReference type="EMBL" id="GGD17975.1"/>
    </source>
</evidence>
<comment type="caution">
    <text evidence="2">The sequence shown here is derived from an EMBL/GenBank/DDBJ whole genome shotgun (WGS) entry which is preliminary data.</text>
</comment>
<dbReference type="RefSeq" id="WP_188157778.1">
    <property type="nucleotide sequence ID" value="NZ_BMGH01000001.1"/>
</dbReference>
<sequence>MRLPVLLAAATAAMVTATLPAAAQEWYARPTPLPAQPGQPSAVCYMSSGETPPLVVFSFEKNRARFGVKAPEFFNRNGVSDYTGTLPSGASMKISLGTDASSDIAVLTVNEWDANKRIINHFLTAGSFSLTGQGIDITIALPSAESEMASLDKCLAELAAQ</sequence>
<gene>
    <name evidence="2" type="ORF">GCM10011342_28490</name>
</gene>
<name>A0A8J2V7V8_9PROT</name>
<dbReference type="EMBL" id="BMGH01000001">
    <property type="protein sequence ID" value="GGD17975.1"/>
    <property type="molecule type" value="Genomic_DNA"/>
</dbReference>
<protein>
    <submittedName>
        <fullName evidence="2">Uncharacterized protein</fullName>
    </submittedName>
</protein>
<evidence type="ECO:0000313" key="3">
    <source>
        <dbReference type="Proteomes" id="UP000613582"/>
    </source>
</evidence>
<organism evidence="2 3">
    <name type="scientific">Aquisalinus flavus</name>
    <dbReference type="NCBI Taxonomy" id="1526572"/>
    <lineage>
        <taxon>Bacteria</taxon>
        <taxon>Pseudomonadati</taxon>
        <taxon>Pseudomonadota</taxon>
        <taxon>Alphaproteobacteria</taxon>
        <taxon>Parvularculales</taxon>
        <taxon>Parvularculaceae</taxon>
        <taxon>Aquisalinus</taxon>
    </lineage>
</organism>
<keyword evidence="3" id="KW-1185">Reference proteome</keyword>
<keyword evidence="1" id="KW-0732">Signal</keyword>
<feature type="chain" id="PRO_5035312976" evidence="1">
    <location>
        <begin position="24"/>
        <end position="161"/>
    </location>
</feature>
<reference evidence="2" key="2">
    <citation type="submission" date="2020-09" db="EMBL/GenBank/DDBJ databases">
        <authorList>
            <person name="Sun Q."/>
            <person name="Zhou Y."/>
        </authorList>
    </citation>
    <scope>NUCLEOTIDE SEQUENCE</scope>
    <source>
        <strain evidence="2">CGMCC 1.12921</strain>
    </source>
</reference>
<reference evidence="2" key="1">
    <citation type="journal article" date="2014" name="Int. J. Syst. Evol. Microbiol.">
        <title>Complete genome sequence of Corynebacterium casei LMG S-19264T (=DSM 44701T), isolated from a smear-ripened cheese.</title>
        <authorList>
            <consortium name="US DOE Joint Genome Institute (JGI-PGF)"/>
            <person name="Walter F."/>
            <person name="Albersmeier A."/>
            <person name="Kalinowski J."/>
            <person name="Ruckert C."/>
        </authorList>
    </citation>
    <scope>NUCLEOTIDE SEQUENCE</scope>
    <source>
        <strain evidence="2">CGMCC 1.12921</strain>
    </source>
</reference>